<dbReference type="Pfam" id="PF01922">
    <property type="entry name" value="SRP19"/>
    <property type="match status" value="1"/>
</dbReference>
<dbReference type="KEGG" id="kpin:30175247"/>
<dbReference type="Gene3D" id="3.30.56.30">
    <property type="entry name" value="Signal recognition particle, SRP19-like subunit"/>
    <property type="match status" value="1"/>
</dbReference>
<dbReference type="GO" id="GO:0005786">
    <property type="term" value="C:signal recognition particle, endoplasmic reticulum targeting"/>
    <property type="evidence" value="ECO:0007669"/>
    <property type="project" value="UniProtKB-KW"/>
</dbReference>
<dbReference type="GO" id="GO:0008312">
    <property type="term" value="F:7S RNA binding"/>
    <property type="evidence" value="ECO:0007669"/>
    <property type="project" value="InterPro"/>
</dbReference>
<dbReference type="OrthoDB" id="2190947at2759"/>
<name>A0A1B9HV03_9TREE</name>
<proteinExistence type="predicted"/>
<feature type="compositionally biased region" description="Low complexity" evidence="5">
    <location>
        <begin position="253"/>
        <end position="271"/>
    </location>
</feature>
<keyword evidence="4" id="KW-0687">Ribonucleoprotein</keyword>
<evidence type="ECO:0000256" key="4">
    <source>
        <dbReference type="ARBA" id="ARBA00023274"/>
    </source>
</evidence>
<dbReference type="STRING" id="1296096.A0A1B9HV03"/>
<protein>
    <submittedName>
        <fullName evidence="6">Signal recognition particle subunit SRP19</fullName>
    </submittedName>
</protein>
<reference evidence="7" key="2">
    <citation type="submission" date="2013-07" db="EMBL/GenBank/DDBJ databases">
        <authorList>
            <consortium name="The Broad Institute Genome Sequencing Platform"/>
            <person name="Cuomo C."/>
            <person name="Litvintseva A."/>
            <person name="Chen Y."/>
            <person name="Heitman J."/>
            <person name="Sun S."/>
            <person name="Springer D."/>
            <person name="Dromer F."/>
            <person name="Young S.K."/>
            <person name="Zeng Q."/>
            <person name="Gargeya S."/>
            <person name="Fitzgerald M."/>
            <person name="Abouelleil A."/>
            <person name="Alvarado L."/>
            <person name="Berlin A.M."/>
            <person name="Chapman S.B."/>
            <person name="Dewar J."/>
            <person name="Goldberg J."/>
            <person name="Griggs A."/>
            <person name="Gujja S."/>
            <person name="Hansen M."/>
            <person name="Howarth C."/>
            <person name="Imamovic A."/>
            <person name="Larimer J."/>
            <person name="McCowan C."/>
            <person name="Murphy C."/>
            <person name="Pearson M."/>
            <person name="Priest M."/>
            <person name="Roberts A."/>
            <person name="Saif S."/>
            <person name="Shea T."/>
            <person name="Sykes S."/>
            <person name="Wortman J."/>
            <person name="Nusbaum C."/>
            <person name="Birren B."/>
        </authorList>
    </citation>
    <scope>NUCLEOTIDE SEQUENCE</scope>
    <source>
        <strain evidence="7">CBS 10737</strain>
    </source>
</reference>
<reference evidence="6" key="1">
    <citation type="submission" date="2013-07" db="EMBL/GenBank/DDBJ databases">
        <title>The Genome Sequence of Cryptococcus pinus CBS10737.</title>
        <authorList>
            <consortium name="The Broad Institute Genome Sequencing Platform"/>
            <person name="Cuomo C."/>
            <person name="Litvintseva A."/>
            <person name="Chen Y."/>
            <person name="Heitman J."/>
            <person name="Sun S."/>
            <person name="Springer D."/>
            <person name="Dromer F."/>
            <person name="Young S.K."/>
            <person name="Zeng Q."/>
            <person name="Gargeya S."/>
            <person name="Fitzgerald M."/>
            <person name="Abouelleil A."/>
            <person name="Alvarado L."/>
            <person name="Berlin A.M."/>
            <person name="Chapman S.B."/>
            <person name="Dewar J."/>
            <person name="Goldberg J."/>
            <person name="Griggs A."/>
            <person name="Gujja S."/>
            <person name="Hansen M."/>
            <person name="Howarth C."/>
            <person name="Imamovic A."/>
            <person name="Larimer J."/>
            <person name="McCowan C."/>
            <person name="Murphy C."/>
            <person name="Pearson M."/>
            <person name="Priest M."/>
            <person name="Roberts A."/>
            <person name="Saif S."/>
            <person name="Shea T."/>
            <person name="Sykes S."/>
            <person name="Wortman J."/>
            <person name="Nusbaum C."/>
            <person name="Birren B."/>
        </authorList>
    </citation>
    <scope>NUCLEOTIDE SEQUENCE [LARGE SCALE GENOMIC DNA]</scope>
    <source>
        <strain evidence="6">CBS 10737</strain>
    </source>
</reference>
<dbReference type="EMBL" id="CP144520">
    <property type="protein sequence ID" value="WWC68109.1"/>
    <property type="molecule type" value="Genomic_DNA"/>
</dbReference>
<feature type="compositionally biased region" description="Basic and acidic residues" evidence="5">
    <location>
        <begin position="335"/>
        <end position="344"/>
    </location>
</feature>
<keyword evidence="2" id="KW-0963">Cytoplasm</keyword>
<feature type="region of interest" description="Disordered" evidence="5">
    <location>
        <begin position="241"/>
        <end position="317"/>
    </location>
</feature>
<evidence type="ECO:0000256" key="3">
    <source>
        <dbReference type="ARBA" id="ARBA00023135"/>
    </source>
</evidence>
<dbReference type="SUPFAM" id="SSF69695">
    <property type="entry name" value="SRP19"/>
    <property type="match status" value="1"/>
</dbReference>
<accession>A0A1B9HV03</accession>
<dbReference type="PANTHER" id="PTHR17453:SF0">
    <property type="entry name" value="SIGNAL RECOGNITION PARTICLE 19 KDA PROTEIN"/>
    <property type="match status" value="1"/>
</dbReference>
<reference evidence="7" key="4">
    <citation type="submission" date="2024-02" db="EMBL/GenBank/DDBJ databases">
        <title>Comparative genomics of Cryptococcus and Kwoniella reveals pathogenesis evolution and contrasting modes of karyotype evolution via chromosome fusion or intercentromeric recombination.</title>
        <authorList>
            <person name="Coelho M.A."/>
            <person name="David-Palma M."/>
            <person name="Shea T."/>
            <person name="Bowers K."/>
            <person name="McGinley-Smith S."/>
            <person name="Mohammad A.W."/>
            <person name="Gnirke A."/>
            <person name="Yurkov A.M."/>
            <person name="Nowrousian M."/>
            <person name="Sun S."/>
            <person name="Cuomo C.A."/>
            <person name="Heitman J."/>
        </authorList>
    </citation>
    <scope>NUCLEOTIDE SEQUENCE</scope>
    <source>
        <strain evidence="7">CBS 10737</strain>
    </source>
</reference>
<evidence type="ECO:0000313" key="6">
    <source>
        <dbReference type="EMBL" id="OCF47102.1"/>
    </source>
</evidence>
<dbReference type="Proteomes" id="UP000094020">
    <property type="component" value="Chromosome 2"/>
</dbReference>
<feature type="compositionally biased region" description="Acidic residues" evidence="5">
    <location>
        <begin position="1"/>
        <end position="13"/>
    </location>
</feature>
<feature type="compositionally biased region" description="Acidic residues" evidence="5">
    <location>
        <begin position="43"/>
        <end position="55"/>
    </location>
</feature>
<dbReference type="EMBL" id="KV700117">
    <property type="protein sequence ID" value="OCF47102.1"/>
    <property type="molecule type" value="Genomic_DNA"/>
</dbReference>
<evidence type="ECO:0000313" key="8">
    <source>
        <dbReference type="Proteomes" id="UP000094020"/>
    </source>
</evidence>
<comment type="subcellular location">
    <subcellularLocation>
        <location evidence="1">Cytoplasm</location>
    </subcellularLocation>
</comment>
<dbReference type="InterPro" id="IPR036521">
    <property type="entry name" value="SRP19-like_sf"/>
</dbReference>
<dbReference type="PANTHER" id="PTHR17453">
    <property type="entry name" value="SIGNAL RECOGNITION PARTICLE 19 KD PROTEIN"/>
    <property type="match status" value="1"/>
</dbReference>
<dbReference type="InterPro" id="IPR002778">
    <property type="entry name" value="Signal_recog_particle_SRP19"/>
</dbReference>
<dbReference type="AlphaFoldDB" id="A0A1B9HV03"/>
<dbReference type="GO" id="GO:0006617">
    <property type="term" value="P:SRP-dependent cotranslational protein targeting to membrane, signal sequence recognition"/>
    <property type="evidence" value="ECO:0007669"/>
    <property type="project" value="TreeGrafter"/>
</dbReference>
<feature type="region of interest" description="Disordered" evidence="5">
    <location>
        <begin position="1"/>
        <end position="110"/>
    </location>
</feature>
<keyword evidence="3" id="KW-0733">Signal recognition particle</keyword>
<dbReference type="RefSeq" id="XP_019008321.1">
    <property type="nucleotide sequence ID" value="XM_019158575.1"/>
</dbReference>
<feature type="region of interest" description="Disordered" evidence="5">
    <location>
        <begin position="335"/>
        <end position="375"/>
    </location>
</feature>
<feature type="compositionally biased region" description="Basic residues" evidence="5">
    <location>
        <begin position="365"/>
        <end position="375"/>
    </location>
</feature>
<feature type="compositionally biased region" description="Basic and acidic residues" evidence="5">
    <location>
        <begin position="84"/>
        <end position="94"/>
    </location>
</feature>
<evidence type="ECO:0000256" key="5">
    <source>
        <dbReference type="SAM" id="MobiDB-lite"/>
    </source>
</evidence>
<reference evidence="6" key="3">
    <citation type="submission" date="2016-07" db="EMBL/GenBank/DDBJ databases">
        <title>Evolution of pathogenesis and genome organization in the Tremellales.</title>
        <authorList>
            <person name="Cuomo C."/>
            <person name="Litvintseva A."/>
            <person name="Heitman J."/>
            <person name="Chen Y."/>
            <person name="Sun S."/>
            <person name="Springer D."/>
            <person name="Dromer F."/>
            <person name="Young S."/>
            <person name="Zeng Q."/>
            <person name="Chapman S."/>
            <person name="Gujja S."/>
            <person name="Saif S."/>
            <person name="Birren B."/>
        </authorList>
    </citation>
    <scope>NUCLEOTIDE SEQUENCE</scope>
    <source>
        <strain evidence="6">CBS 10737</strain>
    </source>
</reference>
<evidence type="ECO:0000256" key="2">
    <source>
        <dbReference type="ARBA" id="ARBA00022490"/>
    </source>
</evidence>
<sequence length="375" mass="41127">MPTVEDYFDDDTDLPLPGSSGTASGSKPRALQGSGLQGALLEEIGDEDDDMDYDQLAEQSRGVFGENVIAPPPSSTTSGNGKGKLVERNTDNELRPQGSGTSGGPQMNPNSPMGGFMGDMMRLQAAEDERLERLKKQFGTANVAKDPSVYKKWNTVYPLYFDAKVSANEGRRVPRQTSIWWPQATHIAQACRVLGLPSVLEPDRCHPADWENPGRVKVQIERDGKFINPIVKNRTQLYKHISDQIRQRNPDLTYTKPTSSKKSSNKPSTTTKSKKDEKSKGKGKKQVEVKKKTIVKPTSTKPPIAPQPIPGLDDRLPLHSPVVPAGVAIAAIKREKEQEKEAKKSGLSLGSPAEEEGGKKDKLPKMKKIVVRGKR</sequence>
<feature type="compositionally biased region" description="Basic and acidic residues" evidence="5">
    <location>
        <begin position="273"/>
        <end position="291"/>
    </location>
</feature>
<evidence type="ECO:0000256" key="1">
    <source>
        <dbReference type="ARBA" id="ARBA00004496"/>
    </source>
</evidence>
<evidence type="ECO:0000313" key="7">
    <source>
        <dbReference type="EMBL" id="WWC68109.1"/>
    </source>
</evidence>
<gene>
    <name evidence="6" type="ORF">I206_06878</name>
    <name evidence="7" type="ORF">I206_102030</name>
</gene>
<feature type="compositionally biased region" description="Low complexity" evidence="5">
    <location>
        <begin position="30"/>
        <end position="42"/>
    </location>
</feature>
<dbReference type="GeneID" id="30175247"/>
<organism evidence="6">
    <name type="scientific">Kwoniella pini CBS 10737</name>
    <dbReference type="NCBI Taxonomy" id="1296096"/>
    <lineage>
        <taxon>Eukaryota</taxon>
        <taxon>Fungi</taxon>
        <taxon>Dikarya</taxon>
        <taxon>Basidiomycota</taxon>
        <taxon>Agaricomycotina</taxon>
        <taxon>Tremellomycetes</taxon>
        <taxon>Tremellales</taxon>
        <taxon>Cryptococcaceae</taxon>
        <taxon>Kwoniella</taxon>
    </lineage>
</organism>
<keyword evidence="8" id="KW-1185">Reference proteome</keyword>